<dbReference type="EMBL" id="KZ824462">
    <property type="protein sequence ID" value="RAK97521.1"/>
    <property type="molecule type" value="Genomic_DNA"/>
</dbReference>
<dbReference type="VEuPathDB" id="FungiDB:BO80DRAFT_190971"/>
<gene>
    <name evidence="2" type="ORF">BO80DRAFT_190971</name>
</gene>
<dbReference type="AlphaFoldDB" id="A0A395GPT4"/>
<keyword evidence="1" id="KW-1133">Transmembrane helix</keyword>
<name>A0A395GPT4_9EURO</name>
<sequence length="116" mass="12527">MCIPEHHLVAGYAGHELIFLPSGFLLGIAPMAPEIDANTPITNFVGRDGRSLEGMLSSLAFTVCKFCGIPFITLVVAKLGWMTLADRLGEVTPRARSVGAKSPAHHWDFADCHHLS</sequence>
<dbReference type="GeneID" id="37218975"/>
<keyword evidence="1" id="KW-0472">Membrane</keyword>
<evidence type="ECO:0000313" key="2">
    <source>
        <dbReference type="EMBL" id="RAK97521.1"/>
    </source>
</evidence>
<dbReference type="Proteomes" id="UP000249402">
    <property type="component" value="Unassembled WGS sequence"/>
</dbReference>
<accession>A0A395GPT4</accession>
<organism evidence="2 3">
    <name type="scientific">Aspergillus ibericus CBS 121593</name>
    <dbReference type="NCBI Taxonomy" id="1448316"/>
    <lineage>
        <taxon>Eukaryota</taxon>
        <taxon>Fungi</taxon>
        <taxon>Dikarya</taxon>
        <taxon>Ascomycota</taxon>
        <taxon>Pezizomycotina</taxon>
        <taxon>Eurotiomycetes</taxon>
        <taxon>Eurotiomycetidae</taxon>
        <taxon>Eurotiales</taxon>
        <taxon>Aspergillaceae</taxon>
        <taxon>Aspergillus</taxon>
        <taxon>Aspergillus subgen. Circumdati</taxon>
    </lineage>
</organism>
<dbReference type="RefSeq" id="XP_025571849.1">
    <property type="nucleotide sequence ID" value="XM_025714110.1"/>
</dbReference>
<protein>
    <submittedName>
        <fullName evidence="2">Uncharacterized protein</fullName>
    </submittedName>
</protein>
<proteinExistence type="predicted"/>
<evidence type="ECO:0000313" key="3">
    <source>
        <dbReference type="Proteomes" id="UP000249402"/>
    </source>
</evidence>
<evidence type="ECO:0000256" key="1">
    <source>
        <dbReference type="SAM" id="Phobius"/>
    </source>
</evidence>
<feature type="transmembrane region" description="Helical" evidence="1">
    <location>
        <begin position="55"/>
        <end position="77"/>
    </location>
</feature>
<keyword evidence="1" id="KW-0812">Transmembrane</keyword>
<keyword evidence="3" id="KW-1185">Reference proteome</keyword>
<reference evidence="2 3" key="1">
    <citation type="submission" date="2018-02" db="EMBL/GenBank/DDBJ databases">
        <title>The genomes of Aspergillus section Nigri reveals drivers in fungal speciation.</title>
        <authorList>
            <consortium name="DOE Joint Genome Institute"/>
            <person name="Vesth T.C."/>
            <person name="Nybo J."/>
            <person name="Theobald S."/>
            <person name="Brandl J."/>
            <person name="Frisvad J.C."/>
            <person name="Nielsen K.F."/>
            <person name="Lyhne E.K."/>
            <person name="Kogle M.E."/>
            <person name="Kuo A."/>
            <person name="Riley R."/>
            <person name="Clum A."/>
            <person name="Nolan M."/>
            <person name="Lipzen A."/>
            <person name="Salamov A."/>
            <person name="Henrissat B."/>
            <person name="Wiebenga A."/>
            <person name="De vries R.P."/>
            <person name="Grigoriev I.V."/>
            <person name="Mortensen U.H."/>
            <person name="Andersen M.R."/>
            <person name="Baker S.E."/>
        </authorList>
    </citation>
    <scope>NUCLEOTIDE SEQUENCE [LARGE SCALE GENOMIC DNA]</scope>
    <source>
        <strain evidence="2 3">CBS 121593</strain>
    </source>
</reference>